<gene>
    <name evidence="3" type="ORF">HLUCCA11_13980</name>
</gene>
<evidence type="ECO:0000313" key="3">
    <source>
        <dbReference type="EMBL" id="KPQ34618.1"/>
    </source>
</evidence>
<dbReference type="STRING" id="1666911.HLUCCA11_13980"/>
<evidence type="ECO:0000256" key="1">
    <source>
        <dbReference type="SAM" id="MobiDB-lite"/>
    </source>
</evidence>
<dbReference type="InterPro" id="IPR015655">
    <property type="entry name" value="PP2C"/>
</dbReference>
<dbReference type="InterPro" id="IPR036457">
    <property type="entry name" value="PPM-type-like_dom_sf"/>
</dbReference>
<dbReference type="EMBL" id="LJZR01000018">
    <property type="protein sequence ID" value="KPQ34618.1"/>
    <property type="molecule type" value="Genomic_DNA"/>
</dbReference>
<feature type="region of interest" description="Disordered" evidence="1">
    <location>
        <begin position="824"/>
        <end position="866"/>
    </location>
</feature>
<dbReference type="PATRIC" id="fig|1666911.3.peg.41"/>
<dbReference type="CDD" id="cd00143">
    <property type="entry name" value="PP2Cc"/>
    <property type="match status" value="1"/>
</dbReference>
<dbReference type="AlphaFoldDB" id="A0A0N8KMT3"/>
<feature type="domain" description="PPM-type phosphatase" evidence="2">
    <location>
        <begin position="287"/>
        <end position="550"/>
    </location>
</feature>
<dbReference type="InterPro" id="IPR001932">
    <property type="entry name" value="PPM-type_phosphatase-like_dom"/>
</dbReference>
<dbReference type="Gene3D" id="3.60.40.10">
    <property type="entry name" value="PPM-type phosphatase domain"/>
    <property type="match status" value="1"/>
</dbReference>
<sequence length="901" mass="95754">MINCPNPSCKAANPEGYESCRVCQAALPYRYLWGVGNWPATLKPGDLVNQRYLLKSTAENRIFLDTQPGLVPESLPELPEFLLPYLHLSVYPVSVPRPYALIKGPDKDYLLLLESAAFSVSKREGLPGVPSLLPRLSEQWDETSPLRQLSWLWQMAQLWDAFQAEQVAATLLNDDFVRVDGSVLRLLDLASSPVGRSRIPQQTRQPGQPAQTMSGGGASAGPIAQPTLTDLARSWYPLVGRSHQTIRAFLDRLCERLERQQINAEQLSEYLSQAMSMCAQDQAVSYDLAVFTDQGPTRKRNEDACYPASGTMKTLTSEEVKVQPQLLIVCDGIGGHQGGDVASKLAITTIESRLQPLLSHAHSDLTSTELVLAIEAAICAANDEISAQNDQAQRQARDRMGTTLVLALIKGANVYIAHVGDSRAYRVSVGNCQQVTLDDDVASRQVRLGGSLYREVLLQPGSGSLIQALGMSSSQTLRPTVQRFAIAEDCVFLLCSDGLSDSDRVEQFWHQVIRPLAAEEKSTAKVGKQLIELANKYNGHDNVTVGLLKAAVVRDANRMLPRELAGELVSGSAGQPGTFANLANAGAGNTSGPSARGADRGTTRLMPLNPTVSQSGNQRANVGDEPVSSSQPSSQPSSQRGRSVTAGHRQSTAVISSNSQQSQTAANLSKIAAVLALLIALGGALYFLLGGSLGGLFGGRLGLEPETLDRSEESNVDSTSSGNDGARVGDRGAIAVPADIKVGNYVRIRQSDVPGIVSSSPDGTTPKNVEVLSLRLYPQPSNAAREIPGLIPAGGIVQVLEQQVTTNQTRWVRLKLCSIPSGESLADVPAETDSPTSSGPAASGSASGSGSEPNSPASAQLSETMMLSPAAEGWALETTVASVAENLDGNLQPSQRGVCGS</sequence>
<feature type="compositionally biased region" description="Low complexity" evidence="1">
    <location>
        <begin position="628"/>
        <end position="639"/>
    </location>
</feature>
<evidence type="ECO:0000259" key="2">
    <source>
        <dbReference type="PROSITE" id="PS51746"/>
    </source>
</evidence>
<feature type="region of interest" description="Disordered" evidence="1">
    <location>
        <begin position="580"/>
        <end position="662"/>
    </location>
</feature>
<dbReference type="SMART" id="SM00331">
    <property type="entry name" value="PP2C_SIG"/>
    <property type="match status" value="1"/>
</dbReference>
<dbReference type="GO" id="GO:0004722">
    <property type="term" value="F:protein serine/threonine phosphatase activity"/>
    <property type="evidence" value="ECO:0007669"/>
    <property type="project" value="InterPro"/>
</dbReference>
<reference evidence="3 4" key="1">
    <citation type="submission" date="2015-09" db="EMBL/GenBank/DDBJ databases">
        <title>Identification and resolution of microdiversity through metagenomic sequencing of parallel consortia.</title>
        <authorList>
            <person name="Nelson W.C."/>
            <person name="Romine M.F."/>
            <person name="Lindemann S.R."/>
        </authorList>
    </citation>
    <scope>NUCLEOTIDE SEQUENCE [LARGE SCALE GENOMIC DNA]</scope>
    <source>
        <strain evidence="3">Ana</strain>
    </source>
</reference>
<dbReference type="SMART" id="SM00332">
    <property type="entry name" value="PP2Cc"/>
    <property type="match status" value="1"/>
</dbReference>
<accession>A0A0N8KMT3</accession>
<dbReference type="PANTHER" id="PTHR13832:SF827">
    <property type="entry name" value="PROTEIN PHOSPHATASE 1L"/>
    <property type="match status" value="1"/>
</dbReference>
<dbReference type="PROSITE" id="PS51746">
    <property type="entry name" value="PPM_2"/>
    <property type="match status" value="1"/>
</dbReference>
<feature type="region of interest" description="Disordered" evidence="1">
    <location>
        <begin position="708"/>
        <end position="730"/>
    </location>
</feature>
<dbReference type="SUPFAM" id="SSF81606">
    <property type="entry name" value="PP2C-like"/>
    <property type="match status" value="1"/>
</dbReference>
<protein>
    <submittedName>
        <fullName evidence="3">Protein phosphatase</fullName>
    </submittedName>
</protein>
<dbReference type="Proteomes" id="UP000050465">
    <property type="component" value="Unassembled WGS sequence"/>
</dbReference>
<feature type="compositionally biased region" description="Polar residues" evidence="1">
    <location>
        <begin position="199"/>
        <end position="213"/>
    </location>
</feature>
<feature type="compositionally biased region" description="Low complexity" evidence="1">
    <location>
        <begin position="834"/>
        <end position="859"/>
    </location>
</feature>
<feature type="region of interest" description="Disordered" evidence="1">
    <location>
        <begin position="195"/>
        <end position="223"/>
    </location>
</feature>
<comment type="caution">
    <text evidence="3">The sequence shown here is derived from an EMBL/GenBank/DDBJ whole genome shotgun (WGS) entry which is preliminary data.</text>
</comment>
<feature type="compositionally biased region" description="Polar residues" evidence="1">
    <location>
        <begin position="610"/>
        <end position="620"/>
    </location>
</feature>
<dbReference type="Pfam" id="PF13672">
    <property type="entry name" value="PP2C_2"/>
    <property type="match status" value="1"/>
</dbReference>
<organism evidence="3 4">
    <name type="scientific">Phormidesmis priestleyi Ana</name>
    <dbReference type="NCBI Taxonomy" id="1666911"/>
    <lineage>
        <taxon>Bacteria</taxon>
        <taxon>Bacillati</taxon>
        <taxon>Cyanobacteriota</taxon>
        <taxon>Cyanophyceae</taxon>
        <taxon>Leptolyngbyales</taxon>
        <taxon>Leptolyngbyaceae</taxon>
        <taxon>Phormidesmis</taxon>
    </lineage>
</organism>
<name>A0A0N8KMT3_9CYAN</name>
<evidence type="ECO:0000313" key="4">
    <source>
        <dbReference type="Proteomes" id="UP000050465"/>
    </source>
</evidence>
<proteinExistence type="predicted"/>
<dbReference type="PANTHER" id="PTHR13832">
    <property type="entry name" value="PROTEIN PHOSPHATASE 2C"/>
    <property type="match status" value="1"/>
</dbReference>